<dbReference type="EMBL" id="JBHTGR010000050">
    <property type="protein sequence ID" value="MFC7747611.1"/>
    <property type="molecule type" value="Genomic_DNA"/>
</dbReference>
<dbReference type="InterPro" id="IPR038200">
    <property type="entry name" value="GW_dom_sf"/>
</dbReference>
<dbReference type="Gene3D" id="3.40.80.10">
    <property type="entry name" value="Peptidoglycan recognition protein-like"/>
    <property type="match status" value="1"/>
</dbReference>
<reference evidence="10" key="1">
    <citation type="journal article" date="2019" name="Int. J. Syst. Evol. Microbiol.">
        <title>The Global Catalogue of Microorganisms (GCM) 10K type strain sequencing project: providing services to taxonomists for standard genome sequencing and annotation.</title>
        <authorList>
            <consortium name="The Broad Institute Genomics Platform"/>
            <consortium name="The Broad Institute Genome Sequencing Center for Infectious Disease"/>
            <person name="Wu L."/>
            <person name="Ma J."/>
        </authorList>
    </citation>
    <scope>NUCLEOTIDE SEQUENCE [LARGE SCALE GENOMIC DNA]</scope>
    <source>
        <strain evidence="10">JCM 30234</strain>
    </source>
</reference>
<dbReference type="Gene3D" id="2.30.30.170">
    <property type="match status" value="8"/>
</dbReference>
<dbReference type="RefSeq" id="WP_382359597.1">
    <property type="nucleotide sequence ID" value="NZ_JBHTGR010000050.1"/>
</dbReference>
<dbReference type="InterPro" id="IPR025987">
    <property type="entry name" value="GW_dom"/>
</dbReference>
<gene>
    <name evidence="9" type="ORF">ACFQU8_10285</name>
</gene>
<name>A0ABW2UX22_9BACI</name>
<keyword evidence="3" id="KW-0677">Repeat</keyword>
<evidence type="ECO:0000256" key="4">
    <source>
        <dbReference type="ARBA" id="ARBA00030881"/>
    </source>
</evidence>
<dbReference type="SMART" id="SM00644">
    <property type="entry name" value="Ami_2"/>
    <property type="match status" value="1"/>
</dbReference>
<evidence type="ECO:0000256" key="2">
    <source>
        <dbReference type="ARBA" id="ARBA00022729"/>
    </source>
</evidence>
<accession>A0ABW2UX22</accession>
<dbReference type="InterPro" id="IPR002502">
    <property type="entry name" value="Amidase_domain"/>
</dbReference>
<evidence type="ECO:0000259" key="8">
    <source>
        <dbReference type="PROSITE" id="PS51780"/>
    </source>
</evidence>
<dbReference type="SUPFAM" id="SSF55846">
    <property type="entry name" value="N-acetylmuramoyl-L-alanine amidase-like"/>
    <property type="match status" value="1"/>
</dbReference>
<evidence type="ECO:0000256" key="1">
    <source>
        <dbReference type="ARBA" id="ARBA00006088"/>
    </source>
</evidence>
<evidence type="ECO:0000313" key="9">
    <source>
        <dbReference type="EMBL" id="MFC7747611.1"/>
    </source>
</evidence>
<feature type="region of interest" description="Disordered" evidence="6">
    <location>
        <begin position="59"/>
        <end position="88"/>
    </location>
</feature>
<evidence type="ECO:0000256" key="5">
    <source>
        <dbReference type="ARBA" id="ARBA00032390"/>
    </source>
</evidence>
<feature type="signal peptide" evidence="7">
    <location>
        <begin position="1"/>
        <end position="24"/>
    </location>
</feature>
<dbReference type="Pfam" id="PF13457">
    <property type="entry name" value="GW"/>
    <property type="match status" value="8"/>
</dbReference>
<dbReference type="InterPro" id="IPR036505">
    <property type="entry name" value="Amidase/PGRP_sf"/>
</dbReference>
<feature type="compositionally biased region" description="Basic and acidic residues" evidence="6">
    <location>
        <begin position="59"/>
        <end position="80"/>
    </location>
</feature>
<dbReference type="CDD" id="cd06583">
    <property type="entry name" value="PGRP"/>
    <property type="match status" value="1"/>
</dbReference>
<evidence type="ECO:0000256" key="3">
    <source>
        <dbReference type="ARBA" id="ARBA00022737"/>
    </source>
</evidence>
<dbReference type="PROSITE" id="PS51780">
    <property type="entry name" value="GW"/>
    <property type="match status" value="1"/>
</dbReference>
<dbReference type="Proteomes" id="UP001596620">
    <property type="component" value="Unassembled WGS sequence"/>
</dbReference>
<keyword evidence="10" id="KW-1185">Reference proteome</keyword>
<evidence type="ECO:0000256" key="7">
    <source>
        <dbReference type="SAM" id="SignalP"/>
    </source>
</evidence>
<organism evidence="9 10">
    <name type="scientific">Lentibacillus kimchii</name>
    <dbReference type="NCBI Taxonomy" id="1542911"/>
    <lineage>
        <taxon>Bacteria</taxon>
        <taxon>Bacillati</taxon>
        <taxon>Bacillota</taxon>
        <taxon>Bacilli</taxon>
        <taxon>Bacillales</taxon>
        <taxon>Bacillaceae</taxon>
        <taxon>Lentibacillus</taxon>
    </lineage>
</organism>
<evidence type="ECO:0000256" key="6">
    <source>
        <dbReference type="SAM" id="MobiDB-lite"/>
    </source>
</evidence>
<keyword evidence="2 7" id="KW-0732">Signal</keyword>
<comment type="caution">
    <text evidence="9">The sequence shown here is derived from an EMBL/GenBank/DDBJ whole genome shotgun (WGS) entry which is preliminary data.</text>
</comment>
<feature type="domain" description="GW" evidence="8">
    <location>
        <begin position="816"/>
        <end position="886"/>
    </location>
</feature>
<feature type="chain" id="PRO_5045811163" description="Autolysin" evidence="7">
    <location>
        <begin position="25"/>
        <end position="886"/>
    </location>
</feature>
<comment type="similarity">
    <text evidence="1">In the N-terminal section; belongs to the N-acetylmuramoyl-L-alanine amidase 2 family.</text>
</comment>
<proteinExistence type="inferred from homology"/>
<sequence>MKKTSLLAVSLALMASLWPVNSFAAEDTNAEDIDNGTIVNGEDISDLTDDELKYIPKAWRDGHSEEDADKNAQEGEKPESKSGNVSAFSTYPDVNDYIRDMDPASVKYEHNLDFPRFNYRHGKGAVEGVVAHETANDNTTIRNEIDYMSRNYNSAFVHAFVNDQQTIEIHPTDRAAWGAGRFANERFVHVELVRADTFDAFAKSINNYSDYIASILYKYNTGVDSAVSDGEGSLWSHRAVSDYLGGTTHTDPHAYFDKWGYDWNEFVALVGTKFEEKVRHHSKNTSKLGHINASSARIYDDPTKLDTYQKAGSKRTDEVFHIKAEAKLSGKQYYLISRKPSAQDGTVGWVQASDVKTHEHTSVDKKQKTFKVYGSGNAYAEIWGGSDDHVYNLSNHTGETFNVNLTEAVGHNTWYRGNLDGQEVWIHESYLVKNEKTSKLGHLRHDATIYDTLRADAPGEEASRYENKVYYIKKQADVRRNTYYLISEKPSSTKGTIGWIQASDMLTHSHTGVDKQDKTFYIDGTGSAYTKAWGDSEDHVYDLANRQNDEFNVNLTEKVGSNIWYRGDLDGKTVWLHESKVTTKQTSPTSKLGHLHSGALIYETIGDESTAFSSDDYLNAVYYIKEKASFGNQTYYLISTKASSTRGTIGWVKADSMSTHAHKGADRKSKTFVFNGDGDAFTKAWGGSKDHVYDLSDYKGAEFHAHKTETVGHNTWYRGDFKGERIFVHESFVTKVDTSPISRLGHLRSGATIYNSVGDPSSAFSAQDYLNRVYYIKEQALFAGDTYYLISTKASSTKGTIGWVKTADMSTHKHVGVDKKSKTFTVKGTGHGYDTAWGGDKNLVYDLSDYAGETFHVYLTEKVGHNTWYRGQLDGQTVWMHESFVK</sequence>
<dbReference type="Pfam" id="PF01510">
    <property type="entry name" value="Amidase_2"/>
    <property type="match status" value="1"/>
</dbReference>
<evidence type="ECO:0000313" key="10">
    <source>
        <dbReference type="Proteomes" id="UP001596620"/>
    </source>
</evidence>
<protein>
    <recommendedName>
        <fullName evidence="5">Autolysin</fullName>
    </recommendedName>
    <alternativeName>
        <fullName evidence="4">Cell wall hydrolase</fullName>
    </alternativeName>
</protein>